<dbReference type="EMBL" id="OX596089">
    <property type="protein sequence ID" value="CAN0523193.1"/>
    <property type="molecule type" value="Genomic_DNA"/>
</dbReference>
<proteinExistence type="predicted"/>
<reference evidence="1" key="1">
    <citation type="submission" date="2023-05" db="EMBL/GenBank/DDBJ databases">
        <authorList>
            <consortium name="ELIXIR-Norway"/>
        </authorList>
    </citation>
    <scope>NUCLEOTIDE SEQUENCE</scope>
</reference>
<evidence type="ECO:0000313" key="2">
    <source>
        <dbReference type="Proteomes" id="UP001162501"/>
    </source>
</evidence>
<accession>A0AC59ZWM6</accession>
<evidence type="ECO:0000313" key="1">
    <source>
        <dbReference type="EMBL" id="CAN0523193.1"/>
    </source>
</evidence>
<gene>
    <name evidence="1" type="ORF">MRATA1EN22A_LOCUS23817</name>
</gene>
<sequence length="163" mass="16662">MRTGSLSCAELEAAAAGNSAIRHRGAGPASRAAGRRTEAFRRPDAGTPRRPRGRRPGGTESGEGDAPCADRGSEARPLSAARRTQTSPAARGAVIAADGIPPRRAPAQPPSLLGTLGARAPRKDRTHARAHARRDGGEPREPLRGVVPGAIARTAAPQPAAAS</sequence>
<name>A0AC59ZWM6_RANTA</name>
<organism evidence="1 2">
    <name type="scientific">Rangifer tarandus platyrhynchus</name>
    <name type="common">Svalbard reindeer</name>
    <dbReference type="NCBI Taxonomy" id="3082113"/>
    <lineage>
        <taxon>Eukaryota</taxon>
        <taxon>Metazoa</taxon>
        <taxon>Chordata</taxon>
        <taxon>Craniata</taxon>
        <taxon>Vertebrata</taxon>
        <taxon>Euteleostomi</taxon>
        <taxon>Mammalia</taxon>
        <taxon>Eutheria</taxon>
        <taxon>Laurasiatheria</taxon>
        <taxon>Artiodactyla</taxon>
        <taxon>Ruminantia</taxon>
        <taxon>Pecora</taxon>
        <taxon>Cervidae</taxon>
        <taxon>Odocoileinae</taxon>
        <taxon>Rangifer</taxon>
    </lineage>
</organism>
<dbReference type="Proteomes" id="UP001162501">
    <property type="component" value="Chromosome 5"/>
</dbReference>
<protein>
    <submittedName>
        <fullName evidence="1">Uncharacterized protein</fullName>
    </submittedName>
</protein>
<reference evidence="1" key="2">
    <citation type="submission" date="2025-03" db="EMBL/GenBank/DDBJ databases">
        <authorList>
            <consortium name="ELIXIR-Norway"/>
            <consortium name="Elixir Norway"/>
        </authorList>
    </citation>
    <scope>NUCLEOTIDE SEQUENCE</scope>
</reference>